<dbReference type="Pfam" id="PF00076">
    <property type="entry name" value="RRM_1"/>
    <property type="match status" value="2"/>
</dbReference>
<keyword evidence="6" id="KW-1185">Reference proteome</keyword>
<evidence type="ECO:0000313" key="5">
    <source>
        <dbReference type="EMBL" id="KAA8515135.1"/>
    </source>
</evidence>
<dbReference type="SMART" id="SM00360">
    <property type="entry name" value="RRM"/>
    <property type="match status" value="2"/>
</dbReference>
<organism evidence="5 6">
    <name type="scientific">Nyssa sinensis</name>
    <dbReference type="NCBI Taxonomy" id="561372"/>
    <lineage>
        <taxon>Eukaryota</taxon>
        <taxon>Viridiplantae</taxon>
        <taxon>Streptophyta</taxon>
        <taxon>Embryophyta</taxon>
        <taxon>Tracheophyta</taxon>
        <taxon>Spermatophyta</taxon>
        <taxon>Magnoliopsida</taxon>
        <taxon>eudicotyledons</taxon>
        <taxon>Gunneridae</taxon>
        <taxon>Pentapetalae</taxon>
        <taxon>asterids</taxon>
        <taxon>Cornales</taxon>
        <taxon>Nyssaceae</taxon>
        <taxon>Nyssa</taxon>
    </lineage>
</organism>
<dbReference type="InterPro" id="IPR012677">
    <property type="entry name" value="Nucleotide-bd_a/b_plait_sf"/>
</dbReference>
<dbReference type="InterPro" id="IPR050886">
    <property type="entry name" value="RNA-binding_reg"/>
</dbReference>
<dbReference type="OrthoDB" id="1875751at2759"/>
<gene>
    <name evidence="5" type="ORF">F0562_018314</name>
</gene>
<dbReference type="InterPro" id="IPR000504">
    <property type="entry name" value="RRM_dom"/>
</dbReference>
<name>A0A5J4Z9D3_9ASTE</name>
<dbReference type="InterPro" id="IPR035979">
    <property type="entry name" value="RBD_domain_sf"/>
</dbReference>
<dbReference type="GO" id="GO:0005634">
    <property type="term" value="C:nucleus"/>
    <property type="evidence" value="ECO:0007669"/>
    <property type="project" value="TreeGrafter"/>
</dbReference>
<proteinExistence type="predicted"/>
<feature type="region of interest" description="Disordered" evidence="3">
    <location>
        <begin position="1"/>
        <end position="27"/>
    </location>
</feature>
<evidence type="ECO:0000256" key="2">
    <source>
        <dbReference type="PROSITE-ProRule" id="PRU00176"/>
    </source>
</evidence>
<accession>A0A5J4Z9D3</accession>
<keyword evidence="1 2" id="KW-0694">RNA-binding</keyword>
<evidence type="ECO:0000256" key="1">
    <source>
        <dbReference type="ARBA" id="ARBA00022884"/>
    </source>
</evidence>
<dbReference type="PROSITE" id="PS50102">
    <property type="entry name" value="RRM"/>
    <property type="match status" value="2"/>
</dbReference>
<evidence type="ECO:0000313" key="6">
    <source>
        <dbReference type="Proteomes" id="UP000325577"/>
    </source>
</evidence>
<reference evidence="5 6" key="1">
    <citation type="submission" date="2019-09" db="EMBL/GenBank/DDBJ databases">
        <title>A chromosome-level genome assembly of the Chinese tupelo Nyssa sinensis.</title>
        <authorList>
            <person name="Yang X."/>
            <person name="Kang M."/>
            <person name="Yang Y."/>
            <person name="Xiong H."/>
            <person name="Wang M."/>
            <person name="Zhang Z."/>
            <person name="Wang Z."/>
            <person name="Wu H."/>
            <person name="Ma T."/>
            <person name="Liu J."/>
            <person name="Xi Z."/>
        </authorList>
    </citation>
    <scope>NUCLEOTIDE SEQUENCE [LARGE SCALE GENOMIC DNA]</scope>
    <source>
        <strain evidence="5">J267</strain>
        <tissue evidence="5">Leaf</tissue>
    </source>
</reference>
<dbReference type="PANTHER" id="PTHR48024:SF25">
    <property type="entry name" value="UBP1-ASSOCIATED PROTEIN 2C"/>
    <property type="match status" value="1"/>
</dbReference>
<dbReference type="FunFam" id="3.30.70.330:FF:000529">
    <property type="entry name" value="UBP1-associated protein 2C isoform A"/>
    <property type="match status" value="1"/>
</dbReference>
<dbReference type="Gene3D" id="3.30.70.330">
    <property type="match status" value="2"/>
</dbReference>
<dbReference type="Proteomes" id="UP000325577">
    <property type="component" value="Linkage Group LG9"/>
</dbReference>
<feature type="domain" description="RRM" evidence="4">
    <location>
        <begin position="167"/>
        <end position="249"/>
    </location>
</feature>
<dbReference type="EMBL" id="CM018052">
    <property type="protein sequence ID" value="KAA8515135.1"/>
    <property type="molecule type" value="Genomic_DNA"/>
</dbReference>
<dbReference type="PANTHER" id="PTHR48024">
    <property type="entry name" value="GEO13361P1-RELATED"/>
    <property type="match status" value="1"/>
</dbReference>
<sequence length="748" mass="78925">MDPSKKRKTDENGGLFGTNDAASPPNALTTQDARNIIENFTKEQLLDIVQNAAIRHLDVLDAIRSIADADPAKRKLFVRGIGWETTTEKLRNVFSSFGELEEAIVITDKATGKSKGYGFVTFKHIDGASLALKEPSKKIDGRMTVTQLAALGVSGSNAGNGVDVSLRKIYVGNVPFEISSERLLDHFLSYGEIEEGPLGFDKQPGKVRGFAFFVYKTEEGARASLVDPMKTIDGHQVVCKLAVDGKKVKPGAPNMGGVGGVQAPTGVPGDVGAFGGGDRLGVPPGALPGSLNSNYGVPGGLSSYGGFSGGPPTLAHQNHHLNSPLPSSIGGQGFGNQGPSSLGTGGGYGAGLGGGAYGGSQYGGSASGEYGGLNNSGSSMYSRHQVLGFRLVECTRACHPITEVYESFLGANALNGCGDFVIPDNEILGFLFWVSIIRTSVYCSLSRKGKDISWVGNICQKFEALCSELDDIMCEETIKYVENQLQTVGADVKQFCAEFVDDVLPTFSVDSMKEATPDLSLEHTKGTDLVAHERSKIGGEDNPKKGLWNVNSLPHPCSVEPAEGVQTDSSLNQDAEIVIYDKSNTGIEGYPVVEKSFPSDTLEAVALAEKDSSPASSLCGVNLSNHEEGWNGQVNLSPQISVEWCNNSMKEGGPTSLVNTTLPSTNSINLIQSCEPDFGLGSPGDALSAESNDTSTANVTLSMMEASWAGFELCDEFAETEGFISLADSGIGIFLFNYSFASVPQCDG</sequence>
<evidence type="ECO:0000259" key="4">
    <source>
        <dbReference type="PROSITE" id="PS50102"/>
    </source>
</evidence>
<dbReference type="AlphaFoldDB" id="A0A5J4Z9D3"/>
<dbReference type="GO" id="GO:0003723">
    <property type="term" value="F:RNA binding"/>
    <property type="evidence" value="ECO:0007669"/>
    <property type="project" value="UniProtKB-UniRule"/>
</dbReference>
<protein>
    <recommendedName>
        <fullName evidence="4">RRM domain-containing protein</fullName>
    </recommendedName>
</protein>
<evidence type="ECO:0000256" key="3">
    <source>
        <dbReference type="SAM" id="MobiDB-lite"/>
    </source>
</evidence>
<dbReference type="SUPFAM" id="SSF54928">
    <property type="entry name" value="RNA-binding domain, RBD"/>
    <property type="match status" value="2"/>
</dbReference>
<feature type="domain" description="RRM" evidence="4">
    <location>
        <begin position="74"/>
        <end position="169"/>
    </location>
</feature>